<organism evidence="6 7">
    <name type="scientific">Pseudoloma neurophilia</name>
    <dbReference type="NCBI Taxonomy" id="146866"/>
    <lineage>
        <taxon>Eukaryota</taxon>
        <taxon>Fungi</taxon>
        <taxon>Fungi incertae sedis</taxon>
        <taxon>Microsporidia</taxon>
        <taxon>Pseudoloma</taxon>
    </lineage>
</organism>
<evidence type="ECO:0000256" key="3">
    <source>
        <dbReference type="ARBA" id="ARBA00022917"/>
    </source>
</evidence>
<proteinExistence type="inferred from homology"/>
<gene>
    <name evidence="6" type="ORF">M153_6500017929</name>
</gene>
<feature type="region of interest" description="Disordered" evidence="4">
    <location>
        <begin position="22"/>
        <end position="44"/>
    </location>
</feature>
<dbReference type="VEuPathDB" id="MicrosporidiaDB:M153_6500017929"/>
<evidence type="ECO:0000313" key="6">
    <source>
        <dbReference type="EMBL" id="KRH95017.1"/>
    </source>
</evidence>
<dbReference type="EMBL" id="LGUB01000010">
    <property type="protein sequence ID" value="KRH95017.1"/>
    <property type="molecule type" value="Genomic_DNA"/>
</dbReference>
<dbReference type="InterPro" id="IPR003890">
    <property type="entry name" value="MIF4G-like_typ-3"/>
</dbReference>
<dbReference type="GO" id="GO:0016281">
    <property type="term" value="C:eukaryotic translation initiation factor 4F complex"/>
    <property type="evidence" value="ECO:0007669"/>
    <property type="project" value="TreeGrafter"/>
</dbReference>
<feature type="region of interest" description="Disordered" evidence="4">
    <location>
        <begin position="68"/>
        <end position="89"/>
    </location>
</feature>
<feature type="domain" description="MIF4G" evidence="5">
    <location>
        <begin position="395"/>
        <end position="622"/>
    </location>
</feature>
<dbReference type="InterPro" id="IPR016024">
    <property type="entry name" value="ARM-type_fold"/>
</dbReference>
<comment type="caution">
    <text evidence="6">The sequence shown here is derived from an EMBL/GenBank/DDBJ whole genome shotgun (WGS) entry which is preliminary data.</text>
</comment>
<evidence type="ECO:0000259" key="5">
    <source>
        <dbReference type="SMART" id="SM00543"/>
    </source>
</evidence>
<dbReference type="AlphaFoldDB" id="A0A0R0M0G9"/>
<dbReference type="GO" id="GO:0003743">
    <property type="term" value="F:translation initiation factor activity"/>
    <property type="evidence" value="ECO:0007669"/>
    <property type="project" value="UniProtKB-KW"/>
</dbReference>
<evidence type="ECO:0000313" key="7">
    <source>
        <dbReference type="Proteomes" id="UP000051530"/>
    </source>
</evidence>
<dbReference type="PANTHER" id="PTHR23253:SF9">
    <property type="entry name" value="EUKARYOTIC TRANSLATION INITIATION FACTOR 4 GAMMA 2"/>
    <property type="match status" value="1"/>
</dbReference>
<dbReference type="SMART" id="SM00543">
    <property type="entry name" value="MIF4G"/>
    <property type="match status" value="1"/>
</dbReference>
<feature type="compositionally biased region" description="Basic and acidic residues" evidence="4">
    <location>
        <begin position="106"/>
        <end position="115"/>
    </location>
</feature>
<evidence type="ECO:0000256" key="4">
    <source>
        <dbReference type="SAM" id="MobiDB-lite"/>
    </source>
</evidence>
<dbReference type="Proteomes" id="UP000051530">
    <property type="component" value="Unassembled WGS sequence"/>
</dbReference>
<dbReference type="Pfam" id="PF02854">
    <property type="entry name" value="MIF4G"/>
    <property type="match status" value="1"/>
</dbReference>
<dbReference type="OrthoDB" id="514777at2759"/>
<dbReference type="GO" id="GO:0003729">
    <property type="term" value="F:mRNA binding"/>
    <property type="evidence" value="ECO:0007669"/>
    <property type="project" value="TreeGrafter"/>
</dbReference>
<keyword evidence="3" id="KW-0648">Protein biosynthesis</keyword>
<accession>A0A0R0M0G9</accession>
<protein>
    <submittedName>
        <fullName evidence="6">Translation initiation factor 4F, ribosome/mRNA-bridging subunit (EIF-4G)</fullName>
    </submittedName>
</protein>
<feature type="compositionally biased region" description="Acidic residues" evidence="4">
    <location>
        <begin position="116"/>
        <end position="128"/>
    </location>
</feature>
<keyword evidence="2 6" id="KW-0396">Initiation factor</keyword>
<keyword evidence="7" id="KW-1185">Reference proteome</keyword>
<comment type="similarity">
    <text evidence="1">Belongs to the eukaryotic initiation factor 4G family.</text>
</comment>
<evidence type="ECO:0000256" key="2">
    <source>
        <dbReference type="ARBA" id="ARBA00022540"/>
    </source>
</evidence>
<sequence length="817" mass="94160">MPNYIIKRIVYYPKKAMVEIGPPSSNRHRMSHHSSQDSDIVSNEKNKAKELILPSGSKITREMLDQMNFSSTSSEESSSEESVEDLKTTQVPIKNIDMVIAQETKKIETEEKMDTESEESNSSDEEDGMGLEDALMKQFNIDNSEIAVGIKDELQIENVEILEDNQTNEQIVEKKKVEIEIKQEVVVNEGKINLEKMLEVQEKVIEATLSPETTVKQQTEELKIEKPVVAEATPEGKAYVQKENQAEIKEEQVIKIPIGSAKKAPKEPEIYQFTPQSIDSLPAKLFIERIREEFHCAFVARQGDALVLNDLFKKSYAKRLLNIIDDELQQPDITSNFANSLQDLKDHVNQKNTTRNDYNVSYTIDKILSIKERSEVSITVDKKIFSSHFRREKREDVVSLFRFELNRIAWTNANGVIDKIKKLKVIKDSEMLQLSKILFEKAIAEDAFCKLYAHVLYNLHKTFKSDEEKKRHEAQTVFFNEIIKMIQDVFNKKEKWASQLDLSSYTIEERLSLQDTIDDENIIKEAKKGRMLGTVKFVSYLYANSVIGFKGISFCLNSLMDFNDEEKVETLSLLLINCGEKIVESDKSAELTKIVNELKKPWEWSLRIKFLTQDVIKKCEDWLKSKKKKSPFKNAFSALQQNMVKTGESKDEPILSANKENTQEITQHSPDTDALNQEDDIFDIIDKISRVVEDIPHVIDYTPLVDELTKKMNDLGIDLVYKAFFLMILEHYDNFTDDMKFLHFFLAAHTSKPTDITAILDDIDVRVPDIVVDSPFAQKNFNLLVFSLNKWLKTTYSFDGFDPESAQKKYDELKLDE</sequence>
<dbReference type="SUPFAM" id="SSF48371">
    <property type="entry name" value="ARM repeat"/>
    <property type="match status" value="1"/>
</dbReference>
<feature type="region of interest" description="Disordered" evidence="4">
    <location>
        <begin position="106"/>
        <end position="128"/>
    </location>
</feature>
<name>A0A0R0M0G9_9MICR</name>
<reference evidence="6 7" key="1">
    <citation type="submission" date="2015-07" db="EMBL/GenBank/DDBJ databases">
        <title>The genome of Pseudoloma neurophilia, a relevant intracellular parasite of the zebrafish.</title>
        <authorList>
            <person name="Ndikumana S."/>
            <person name="Pelin A."/>
            <person name="Sanders J."/>
            <person name="Corradi N."/>
        </authorList>
    </citation>
    <scope>NUCLEOTIDE SEQUENCE [LARGE SCALE GENOMIC DNA]</scope>
    <source>
        <strain evidence="6 7">MK1</strain>
    </source>
</reference>
<dbReference type="Gene3D" id="1.25.40.180">
    <property type="match status" value="1"/>
</dbReference>
<dbReference type="PANTHER" id="PTHR23253">
    <property type="entry name" value="EUKARYOTIC TRANSLATION INITIATION FACTOR 4 GAMMA"/>
    <property type="match status" value="1"/>
</dbReference>
<evidence type="ECO:0000256" key="1">
    <source>
        <dbReference type="ARBA" id="ARBA00005775"/>
    </source>
</evidence>